<evidence type="ECO:0000256" key="7">
    <source>
        <dbReference type="ARBA" id="ARBA00023080"/>
    </source>
</evidence>
<dbReference type="PANTHER" id="PTHR11067:SF9">
    <property type="entry name" value="INOSINE TRIPHOSPHATE PYROPHOSPHATASE"/>
    <property type="match status" value="1"/>
</dbReference>
<dbReference type="PATRIC" id="fig|1433126.3.peg.1651"/>
<dbReference type="GO" id="GO:0000166">
    <property type="term" value="F:nucleotide binding"/>
    <property type="evidence" value="ECO:0007669"/>
    <property type="project" value="UniProtKB-KW"/>
</dbReference>
<dbReference type="EMBL" id="HG934468">
    <property type="protein sequence ID" value="CDN31755.1"/>
    <property type="molecule type" value="Genomic_DNA"/>
</dbReference>
<dbReference type="KEGG" id="rbc:BN938_1675"/>
<evidence type="ECO:0000313" key="13">
    <source>
        <dbReference type="Proteomes" id="UP000027616"/>
    </source>
</evidence>
<comment type="function">
    <text evidence="10">Pyrophosphatase that catalyzes the hydrolysis of nucleoside triphosphates to their monophosphate derivatives, with a high preference for the non-canonical purine nucleotides XTP (xanthosine triphosphate), dITP (deoxyinosine triphosphate) and ITP. Seems to function as a house-cleaning enzyme that removes non-canonical purine nucleotides from the nucleotide pool, thus preventing their incorporation into DNA/RNA and avoiding chromosomal lesions.</text>
</comment>
<dbReference type="GO" id="GO:0009146">
    <property type="term" value="P:purine nucleoside triphosphate catabolic process"/>
    <property type="evidence" value="ECO:0007669"/>
    <property type="project" value="UniProtKB-UniRule"/>
</dbReference>
<dbReference type="GO" id="GO:0005829">
    <property type="term" value="C:cytosol"/>
    <property type="evidence" value="ECO:0007669"/>
    <property type="project" value="TreeGrafter"/>
</dbReference>
<organism evidence="12 13">
    <name type="scientific">Mucinivorans hirudinis</name>
    <dbReference type="NCBI Taxonomy" id="1433126"/>
    <lineage>
        <taxon>Bacteria</taxon>
        <taxon>Pseudomonadati</taxon>
        <taxon>Bacteroidota</taxon>
        <taxon>Bacteroidia</taxon>
        <taxon>Bacteroidales</taxon>
        <taxon>Rikenellaceae</taxon>
        <taxon>Mucinivorans</taxon>
    </lineage>
</organism>
<evidence type="ECO:0000256" key="1">
    <source>
        <dbReference type="ARBA" id="ARBA00008023"/>
    </source>
</evidence>
<keyword evidence="7 10" id="KW-0546">Nucleotide metabolism</keyword>
<dbReference type="GO" id="GO:0017111">
    <property type="term" value="F:ribonucleoside triphosphate phosphatase activity"/>
    <property type="evidence" value="ECO:0007669"/>
    <property type="project" value="InterPro"/>
</dbReference>
<evidence type="ECO:0000256" key="4">
    <source>
        <dbReference type="ARBA" id="ARBA00022741"/>
    </source>
</evidence>
<evidence type="ECO:0000256" key="11">
    <source>
        <dbReference type="RuleBase" id="RU003781"/>
    </source>
</evidence>
<keyword evidence="4 10" id="KW-0547">Nucleotide-binding</keyword>
<dbReference type="STRING" id="1433126.BN938_1675"/>
<comment type="catalytic activity">
    <reaction evidence="8 10">
        <text>dITP + H2O = dIMP + diphosphate + H(+)</text>
        <dbReference type="Rhea" id="RHEA:28342"/>
        <dbReference type="ChEBI" id="CHEBI:15377"/>
        <dbReference type="ChEBI" id="CHEBI:15378"/>
        <dbReference type="ChEBI" id="CHEBI:33019"/>
        <dbReference type="ChEBI" id="CHEBI:61194"/>
        <dbReference type="ChEBI" id="CHEBI:61382"/>
        <dbReference type="EC" id="3.6.1.66"/>
    </reaction>
</comment>
<comment type="catalytic activity">
    <reaction evidence="9 10">
        <text>XTP + H2O = XMP + diphosphate + H(+)</text>
        <dbReference type="Rhea" id="RHEA:28610"/>
        <dbReference type="ChEBI" id="CHEBI:15377"/>
        <dbReference type="ChEBI" id="CHEBI:15378"/>
        <dbReference type="ChEBI" id="CHEBI:33019"/>
        <dbReference type="ChEBI" id="CHEBI:57464"/>
        <dbReference type="ChEBI" id="CHEBI:61314"/>
        <dbReference type="EC" id="3.6.1.66"/>
    </reaction>
</comment>
<dbReference type="FunFam" id="3.90.950.10:FF:000001">
    <property type="entry name" value="dITP/XTP pyrophosphatase"/>
    <property type="match status" value="1"/>
</dbReference>
<dbReference type="GO" id="GO:0035870">
    <property type="term" value="F:dITP diphosphatase activity"/>
    <property type="evidence" value="ECO:0007669"/>
    <property type="project" value="UniProtKB-UniRule"/>
</dbReference>
<dbReference type="Proteomes" id="UP000027616">
    <property type="component" value="Chromosome I"/>
</dbReference>
<dbReference type="SUPFAM" id="SSF52972">
    <property type="entry name" value="ITPase-like"/>
    <property type="match status" value="1"/>
</dbReference>
<dbReference type="OrthoDB" id="9807456at2"/>
<dbReference type="GO" id="GO:0046872">
    <property type="term" value="F:metal ion binding"/>
    <property type="evidence" value="ECO:0007669"/>
    <property type="project" value="UniProtKB-KW"/>
</dbReference>
<dbReference type="CDD" id="cd00515">
    <property type="entry name" value="HAM1"/>
    <property type="match status" value="1"/>
</dbReference>
<evidence type="ECO:0000313" key="12">
    <source>
        <dbReference type="EMBL" id="CDN31755.1"/>
    </source>
</evidence>
<comment type="cofactor">
    <cofactor evidence="10">
        <name>Mg(2+)</name>
        <dbReference type="ChEBI" id="CHEBI:18420"/>
    </cofactor>
    <text evidence="10">Binds 1 Mg(2+) ion per subunit.</text>
</comment>
<dbReference type="GO" id="GO:0036222">
    <property type="term" value="F:XTP diphosphatase activity"/>
    <property type="evidence" value="ECO:0007669"/>
    <property type="project" value="UniProtKB-UniRule"/>
</dbReference>
<comment type="catalytic activity">
    <reaction evidence="10">
        <text>ITP + H2O = IMP + diphosphate + H(+)</text>
        <dbReference type="Rhea" id="RHEA:29399"/>
        <dbReference type="ChEBI" id="CHEBI:15377"/>
        <dbReference type="ChEBI" id="CHEBI:15378"/>
        <dbReference type="ChEBI" id="CHEBI:33019"/>
        <dbReference type="ChEBI" id="CHEBI:58053"/>
        <dbReference type="ChEBI" id="CHEBI:61402"/>
        <dbReference type="EC" id="3.6.1.66"/>
    </reaction>
</comment>
<evidence type="ECO:0000256" key="5">
    <source>
        <dbReference type="ARBA" id="ARBA00022801"/>
    </source>
</evidence>
<feature type="binding site" evidence="10">
    <location>
        <position position="170"/>
    </location>
    <ligand>
        <name>substrate</name>
    </ligand>
</feature>
<evidence type="ECO:0000256" key="6">
    <source>
        <dbReference type="ARBA" id="ARBA00022842"/>
    </source>
</evidence>
<dbReference type="GO" id="GO:0036220">
    <property type="term" value="F:ITP diphosphatase activity"/>
    <property type="evidence" value="ECO:0007669"/>
    <property type="project" value="UniProtKB-UniRule"/>
</dbReference>
<comment type="subunit">
    <text evidence="2 10">Homodimer.</text>
</comment>
<dbReference type="eggNOG" id="COG0127">
    <property type="taxonomic scope" value="Bacteria"/>
</dbReference>
<accession>A0A060R8G5</accession>
<feature type="binding site" evidence="10">
    <location>
        <position position="67"/>
    </location>
    <ligand>
        <name>substrate</name>
    </ligand>
</feature>
<dbReference type="EC" id="3.6.1.66" evidence="10"/>
<keyword evidence="3 10" id="KW-0479">Metal-binding</keyword>
<comment type="caution">
    <text evidence="10">Lacks conserved residue(s) required for the propagation of feature annotation.</text>
</comment>
<protein>
    <recommendedName>
        <fullName evidence="10">dITP/XTP pyrophosphatase</fullName>
        <ecNumber evidence="10">3.6.1.66</ecNumber>
    </recommendedName>
    <alternativeName>
        <fullName evidence="10">Non-canonical purine NTP pyrophosphatase</fullName>
    </alternativeName>
    <alternativeName>
        <fullName evidence="10">Non-standard purine NTP pyrophosphatase</fullName>
    </alternativeName>
    <alternativeName>
        <fullName evidence="10">Nucleoside-triphosphate diphosphatase</fullName>
    </alternativeName>
    <alternativeName>
        <fullName evidence="10">Nucleoside-triphosphate pyrophosphatase</fullName>
        <shortName evidence="10">NTPase</shortName>
    </alternativeName>
</protein>
<feature type="binding site" evidence="10">
    <location>
        <begin position="175"/>
        <end position="176"/>
    </location>
    <ligand>
        <name>substrate</name>
    </ligand>
</feature>
<keyword evidence="6 10" id="KW-0460">Magnesium</keyword>
<dbReference type="HAMAP" id="MF_01405">
    <property type="entry name" value="Non_canon_purine_NTPase"/>
    <property type="match status" value="1"/>
</dbReference>
<dbReference type="NCBIfam" id="TIGR00042">
    <property type="entry name" value="RdgB/HAM1 family non-canonical purine NTP pyrophosphatase"/>
    <property type="match status" value="1"/>
</dbReference>
<feature type="binding site" evidence="10">
    <location>
        <begin position="147"/>
        <end position="150"/>
    </location>
    <ligand>
        <name>substrate</name>
    </ligand>
</feature>
<sequence length="195" mass="21387">MIFATANRHKLEEVQAIMPEGITLQTPADYGITEDIPENESTLEGNALAKARYVYLATGEDCFADDTGLEVDALGGEPGVRSARYAQGAGHDSRANMELLLKNLSGGDNRRARFRTVIALILKGKEHLFEGIVEGSIRHEGSGSEGFGYDPIFEPTGYTTTFAEMPLEEKNLISHRSICTRKLINFLTHRAENGL</sequence>
<feature type="binding site" evidence="10">
    <location>
        <begin position="5"/>
        <end position="10"/>
    </location>
    <ligand>
        <name>substrate</name>
    </ligand>
</feature>
<dbReference type="PANTHER" id="PTHR11067">
    <property type="entry name" value="INOSINE TRIPHOSPHATE PYROPHOSPHATASE/HAM1 PROTEIN"/>
    <property type="match status" value="1"/>
</dbReference>
<dbReference type="HOGENOM" id="CLU_082080_0_2_10"/>
<dbReference type="InterPro" id="IPR020922">
    <property type="entry name" value="dITP/XTP_pyrophosphatase"/>
</dbReference>
<dbReference type="AlphaFoldDB" id="A0A060R8G5"/>
<dbReference type="InterPro" id="IPR002637">
    <property type="entry name" value="RdgB/HAM1"/>
</dbReference>
<evidence type="ECO:0000256" key="8">
    <source>
        <dbReference type="ARBA" id="ARBA00051875"/>
    </source>
</evidence>
<comment type="similarity">
    <text evidence="1 10 11">Belongs to the HAM1 NTPase family.</text>
</comment>
<gene>
    <name evidence="12" type="ORF">BN938_1675</name>
</gene>
<dbReference type="Gene3D" id="3.90.950.10">
    <property type="match status" value="1"/>
</dbReference>
<keyword evidence="5 10" id="KW-0378">Hydrolase</keyword>
<evidence type="ECO:0000256" key="10">
    <source>
        <dbReference type="HAMAP-Rule" id="MF_01405"/>
    </source>
</evidence>
<dbReference type="Pfam" id="PF01725">
    <property type="entry name" value="Ham1p_like"/>
    <property type="match status" value="1"/>
</dbReference>
<evidence type="ECO:0000256" key="3">
    <source>
        <dbReference type="ARBA" id="ARBA00022723"/>
    </source>
</evidence>
<evidence type="ECO:0000256" key="9">
    <source>
        <dbReference type="ARBA" id="ARBA00052017"/>
    </source>
</evidence>
<proteinExistence type="inferred from homology"/>
<feature type="active site" description="Proton acceptor" evidence="10">
    <location>
        <position position="66"/>
    </location>
</feature>
<name>A0A060R8G5_9BACT</name>
<reference evidence="12 13" key="1">
    <citation type="journal article" date="2015" name="Genome Announc.">
        <title>Complete Genome Sequence of the Novel Leech Symbiont Mucinivorans hirudinis M3T.</title>
        <authorList>
            <person name="Nelson M.C."/>
            <person name="Bomar L."/>
            <person name="Graf J."/>
        </authorList>
    </citation>
    <scope>NUCLEOTIDE SEQUENCE [LARGE SCALE GENOMIC DNA]</scope>
    <source>
        <strain evidence="13">M3</strain>
    </source>
</reference>
<dbReference type="InterPro" id="IPR029001">
    <property type="entry name" value="ITPase-like_fam"/>
</dbReference>
<dbReference type="GO" id="GO:0009117">
    <property type="term" value="P:nucleotide metabolic process"/>
    <property type="evidence" value="ECO:0007669"/>
    <property type="project" value="UniProtKB-KW"/>
</dbReference>
<feature type="binding site" evidence="10">
    <location>
        <position position="66"/>
    </location>
    <ligand>
        <name>Mg(2+)</name>
        <dbReference type="ChEBI" id="CHEBI:18420"/>
    </ligand>
</feature>
<keyword evidence="13" id="KW-1185">Reference proteome</keyword>
<evidence type="ECO:0000256" key="2">
    <source>
        <dbReference type="ARBA" id="ARBA00011738"/>
    </source>
</evidence>